<dbReference type="EMBL" id="CP069370">
    <property type="protein sequence ID" value="QYZ70842.1"/>
    <property type="molecule type" value="Genomic_DNA"/>
</dbReference>
<keyword evidence="3" id="KW-1185">Reference proteome</keyword>
<organism evidence="2 3">
    <name type="scientific">Neotabrizicola shimadae</name>
    <dbReference type="NCBI Taxonomy" id="2807096"/>
    <lineage>
        <taxon>Bacteria</taxon>
        <taxon>Pseudomonadati</taxon>
        <taxon>Pseudomonadota</taxon>
        <taxon>Alphaproteobacteria</taxon>
        <taxon>Rhodobacterales</taxon>
        <taxon>Paracoccaceae</taxon>
        <taxon>Neotabrizicola</taxon>
    </lineage>
</organism>
<dbReference type="AlphaFoldDB" id="A0A8G1ECV0"/>
<dbReference type="Proteomes" id="UP000826300">
    <property type="component" value="Chromosome"/>
</dbReference>
<accession>A0A8G1ECV0</accession>
<sequence length="71" mass="8047">MTTRTQTPALFAPGAPALVRARQTVVGRVLAALYRQRTRNRLALLDDRMLRDIGLDPVEAETEIAKPFWRD</sequence>
<dbReference type="InterPro" id="IPR009506">
    <property type="entry name" value="YjiS-like"/>
</dbReference>
<dbReference type="Pfam" id="PF06568">
    <property type="entry name" value="YjiS-like"/>
    <property type="match status" value="1"/>
</dbReference>
<dbReference type="KEGG" id="nsm:JO391_04825"/>
<evidence type="ECO:0000313" key="2">
    <source>
        <dbReference type="EMBL" id="QYZ70842.1"/>
    </source>
</evidence>
<proteinExistence type="predicted"/>
<gene>
    <name evidence="2" type="ORF">JO391_04825</name>
</gene>
<protein>
    <submittedName>
        <fullName evidence="2">DUF1127 domain-containing protein</fullName>
    </submittedName>
</protein>
<dbReference type="RefSeq" id="WP_220663059.1">
    <property type="nucleotide sequence ID" value="NZ_CP069370.1"/>
</dbReference>
<feature type="domain" description="YjiS-like" evidence="1">
    <location>
        <begin position="34"/>
        <end position="60"/>
    </location>
</feature>
<evidence type="ECO:0000259" key="1">
    <source>
        <dbReference type="Pfam" id="PF06568"/>
    </source>
</evidence>
<reference evidence="2" key="1">
    <citation type="submission" date="2021-02" db="EMBL/GenBank/DDBJ databases">
        <title>Rhodobacter shimadae sp. nov., an aerobic anoxygenic phototrophic bacterium isolated from a hot spring.</title>
        <authorList>
            <person name="Muramatsu S."/>
            <person name="Haruta S."/>
            <person name="Hirose S."/>
            <person name="Hanada S."/>
        </authorList>
    </citation>
    <scope>NUCLEOTIDE SEQUENCE</scope>
    <source>
        <strain evidence="2">N10</strain>
    </source>
</reference>
<name>A0A8G1ECV0_9RHOB</name>
<evidence type="ECO:0000313" key="3">
    <source>
        <dbReference type="Proteomes" id="UP000826300"/>
    </source>
</evidence>